<dbReference type="AlphaFoldDB" id="A0A0E0GWR5"/>
<protein>
    <submittedName>
        <fullName evidence="1">Uncharacterized protein</fullName>
    </submittedName>
</protein>
<reference evidence="1" key="2">
    <citation type="submission" date="2018-04" db="EMBL/GenBank/DDBJ databases">
        <title>OnivRS2 (Oryza nivara Reference Sequence Version 2).</title>
        <authorList>
            <person name="Zhang J."/>
            <person name="Kudrna D."/>
            <person name="Lee S."/>
            <person name="Talag J."/>
            <person name="Rajasekar S."/>
            <person name="Welchert J."/>
            <person name="Hsing Y.-I."/>
            <person name="Wing R.A."/>
        </authorList>
    </citation>
    <scope>NUCLEOTIDE SEQUENCE [LARGE SCALE GENOMIC DNA]</scope>
    <source>
        <strain evidence="1">SL10</strain>
    </source>
</reference>
<dbReference type="Proteomes" id="UP000006591">
    <property type="component" value="Chromosome 3"/>
</dbReference>
<sequence length="59" mass="6105">MAAGVDRRAQQAVWRCAGAMVVVELPVAWSPTAPAADGRAAELVDGRGSGGVVLECIRR</sequence>
<evidence type="ECO:0000313" key="1">
    <source>
        <dbReference type="EnsemblPlants" id="ONIVA03G43630.1"/>
    </source>
</evidence>
<dbReference type="HOGENOM" id="CLU_2964918_0_0_1"/>
<accession>A0A0E0GWR5</accession>
<evidence type="ECO:0000313" key="2">
    <source>
        <dbReference type="Proteomes" id="UP000006591"/>
    </source>
</evidence>
<organism evidence="1">
    <name type="scientific">Oryza nivara</name>
    <name type="common">Indian wild rice</name>
    <name type="synonym">Oryza sativa f. spontanea</name>
    <dbReference type="NCBI Taxonomy" id="4536"/>
    <lineage>
        <taxon>Eukaryota</taxon>
        <taxon>Viridiplantae</taxon>
        <taxon>Streptophyta</taxon>
        <taxon>Embryophyta</taxon>
        <taxon>Tracheophyta</taxon>
        <taxon>Spermatophyta</taxon>
        <taxon>Magnoliopsida</taxon>
        <taxon>Liliopsida</taxon>
        <taxon>Poales</taxon>
        <taxon>Poaceae</taxon>
        <taxon>BOP clade</taxon>
        <taxon>Oryzoideae</taxon>
        <taxon>Oryzeae</taxon>
        <taxon>Oryzinae</taxon>
        <taxon>Oryza</taxon>
    </lineage>
</organism>
<reference evidence="1" key="1">
    <citation type="submission" date="2015-04" db="UniProtKB">
        <authorList>
            <consortium name="EnsemblPlants"/>
        </authorList>
    </citation>
    <scope>IDENTIFICATION</scope>
    <source>
        <strain evidence="1">SL10</strain>
    </source>
</reference>
<proteinExistence type="predicted"/>
<keyword evidence="2" id="KW-1185">Reference proteome</keyword>
<name>A0A0E0GWR5_ORYNI</name>
<dbReference type="EnsemblPlants" id="ONIVA03G43630.1">
    <property type="protein sequence ID" value="ONIVA03G43630.1"/>
    <property type="gene ID" value="ONIVA03G43630"/>
</dbReference>
<dbReference type="Gramene" id="ONIVA03G43630.1">
    <property type="protein sequence ID" value="ONIVA03G43630.1"/>
    <property type="gene ID" value="ONIVA03G43630"/>
</dbReference>